<dbReference type="EMBL" id="CAAALY010048062">
    <property type="protein sequence ID" value="VEL20802.1"/>
    <property type="molecule type" value="Genomic_DNA"/>
</dbReference>
<keyword evidence="6" id="KW-1185">Reference proteome</keyword>
<dbReference type="InterPro" id="IPR017441">
    <property type="entry name" value="Protein_kinase_ATP_BS"/>
</dbReference>
<gene>
    <name evidence="5" type="ORF">PXEA_LOCUS14242</name>
</gene>
<dbReference type="InterPro" id="IPR000719">
    <property type="entry name" value="Prot_kinase_dom"/>
</dbReference>
<dbReference type="InterPro" id="IPR020635">
    <property type="entry name" value="Tyr_kinase_cat_dom"/>
</dbReference>
<sequence>MPSADIVINRCVGQGAFGLVYGGEAKRNGRWHAVAVKKINNKATYEGKTDFLSEARLMRRLNHKNVVRLIGVCLHPKDKDILLVMEFMLLGDLKSYLLGRRILAQRDK</sequence>
<dbReference type="GO" id="GO:0005524">
    <property type="term" value="F:ATP binding"/>
    <property type="evidence" value="ECO:0007669"/>
    <property type="project" value="UniProtKB-UniRule"/>
</dbReference>
<keyword evidence="2 3" id="KW-0067">ATP-binding</keyword>
<evidence type="ECO:0000313" key="5">
    <source>
        <dbReference type="EMBL" id="VEL20802.1"/>
    </source>
</evidence>
<organism evidence="5 6">
    <name type="scientific">Protopolystoma xenopodis</name>
    <dbReference type="NCBI Taxonomy" id="117903"/>
    <lineage>
        <taxon>Eukaryota</taxon>
        <taxon>Metazoa</taxon>
        <taxon>Spiralia</taxon>
        <taxon>Lophotrochozoa</taxon>
        <taxon>Platyhelminthes</taxon>
        <taxon>Monogenea</taxon>
        <taxon>Polyopisthocotylea</taxon>
        <taxon>Polystomatidea</taxon>
        <taxon>Polystomatidae</taxon>
        <taxon>Protopolystoma</taxon>
    </lineage>
</organism>
<name>A0A448WUT3_9PLAT</name>
<dbReference type="PROSITE" id="PS00107">
    <property type="entry name" value="PROTEIN_KINASE_ATP"/>
    <property type="match status" value="1"/>
</dbReference>
<dbReference type="Gene3D" id="3.30.200.20">
    <property type="entry name" value="Phosphorylase Kinase, domain 1"/>
    <property type="match status" value="1"/>
</dbReference>
<dbReference type="OrthoDB" id="73209at2759"/>
<accession>A0A448WUT3</accession>
<proteinExistence type="predicted"/>
<dbReference type="PROSITE" id="PS50011">
    <property type="entry name" value="PROTEIN_KINASE_DOM"/>
    <property type="match status" value="1"/>
</dbReference>
<evidence type="ECO:0000256" key="1">
    <source>
        <dbReference type="ARBA" id="ARBA00022741"/>
    </source>
</evidence>
<feature type="domain" description="Protein kinase" evidence="4">
    <location>
        <begin position="6"/>
        <end position="108"/>
    </location>
</feature>
<protein>
    <recommendedName>
        <fullName evidence="4">Protein kinase domain-containing protein</fullName>
    </recommendedName>
</protein>
<dbReference type="PANTHER" id="PTHR24418">
    <property type="entry name" value="TYROSINE-PROTEIN KINASE"/>
    <property type="match status" value="1"/>
</dbReference>
<dbReference type="GO" id="GO:0004713">
    <property type="term" value="F:protein tyrosine kinase activity"/>
    <property type="evidence" value="ECO:0007669"/>
    <property type="project" value="InterPro"/>
</dbReference>
<evidence type="ECO:0000313" key="6">
    <source>
        <dbReference type="Proteomes" id="UP000784294"/>
    </source>
</evidence>
<evidence type="ECO:0000256" key="3">
    <source>
        <dbReference type="PROSITE-ProRule" id="PRU10141"/>
    </source>
</evidence>
<comment type="caution">
    <text evidence="5">The sequence shown here is derived from an EMBL/GenBank/DDBJ whole genome shotgun (WGS) entry which is preliminary data.</text>
</comment>
<dbReference type="SUPFAM" id="SSF56112">
    <property type="entry name" value="Protein kinase-like (PK-like)"/>
    <property type="match status" value="1"/>
</dbReference>
<dbReference type="InterPro" id="IPR001245">
    <property type="entry name" value="Ser-Thr/Tyr_kinase_cat_dom"/>
</dbReference>
<dbReference type="AlphaFoldDB" id="A0A448WUT3"/>
<keyword evidence="1 3" id="KW-0547">Nucleotide-binding</keyword>
<evidence type="ECO:0000256" key="2">
    <source>
        <dbReference type="ARBA" id="ARBA00022840"/>
    </source>
</evidence>
<evidence type="ECO:0000259" key="4">
    <source>
        <dbReference type="PROSITE" id="PS50011"/>
    </source>
</evidence>
<dbReference type="Pfam" id="PF07714">
    <property type="entry name" value="PK_Tyr_Ser-Thr"/>
    <property type="match status" value="1"/>
</dbReference>
<feature type="binding site" evidence="3">
    <location>
        <position position="38"/>
    </location>
    <ligand>
        <name>ATP</name>
        <dbReference type="ChEBI" id="CHEBI:30616"/>
    </ligand>
</feature>
<dbReference type="InterPro" id="IPR050198">
    <property type="entry name" value="Non-receptor_tyrosine_kinases"/>
</dbReference>
<dbReference type="InterPro" id="IPR011009">
    <property type="entry name" value="Kinase-like_dom_sf"/>
</dbReference>
<dbReference type="Proteomes" id="UP000784294">
    <property type="component" value="Unassembled WGS sequence"/>
</dbReference>
<reference evidence="5" key="1">
    <citation type="submission" date="2018-11" db="EMBL/GenBank/DDBJ databases">
        <authorList>
            <consortium name="Pathogen Informatics"/>
        </authorList>
    </citation>
    <scope>NUCLEOTIDE SEQUENCE</scope>
</reference>
<dbReference type="SMART" id="SM00219">
    <property type="entry name" value="TyrKc"/>
    <property type="match status" value="1"/>
</dbReference>